<protein>
    <submittedName>
        <fullName evidence="1">Uncharacterized protein</fullName>
    </submittedName>
</protein>
<reference evidence="1" key="1">
    <citation type="journal article" date="2002" name="Nature">
        <title>Unsuspected diversity among marine aerobic anoxygenic phototrophs.</title>
        <authorList>
            <person name="Beja O."/>
            <person name="Suzuki M.T."/>
            <person name="Heidelberg J.F."/>
            <person name="Nelson W.C."/>
            <person name="Preston C.M."/>
            <person name="Hamada T."/>
            <person name="Eisen J.A."/>
            <person name="Fraser C.M."/>
            <person name="DeLong E.F."/>
        </authorList>
    </citation>
    <scope>NUCLEOTIDE SEQUENCE</scope>
</reference>
<dbReference type="EMBL" id="AE008919">
    <property type="protein sequence ID" value="AAL76396.1"/>
    <property type="molecule type" value="Genomic_DNA"/>
</dbReference>
<evidence type="ECO:0000313" key="1">
    <source>
        <dbReference type="EMBL" id="AAL76396.1"/>
    </source>
</evidence>
<proteinExistence type="predicted"/>
<accession>Q8RTT0</accession>
<name>Q8RTT0_9PROT</name>
<organism evidence="1">
    <name type="scientific">uncultured marine proteobacterium</name>
    <dbReference type="NCBI Taxonomy" id="482892"/>
    <lineage>
        <taxon>Bacteria</taxon>
        <taxon>Pseudomonadati</taxon>
        <taxon>Pseudomonadota</taxon>
        <taxon>environmental samples</taxon>
    </lineage>
</organism>
<dbReference type="AlphaFoldDB" id="Q8RTT0"/>
<sequence>MCYKGLYITSTWPLQRGNALEDLHTKGAVNNLLKGV</sequence>
<gene>
    <name evidence="1" type="ORF">MBMO_EBAC000-65D09.53</name>
</gene>